<comment type="caution">
    <text evidence="2">The sequence shown here is derived from an EMBL/GenBank/DDBJ whole genome shotgun (WGS) entry which is preliminary data.</text>
</comment>
<keyword evidence="1" id="KW-0472">Membrane</keyword>
<feature type="transmembrane region" description="Helical" evidence="1">
    <location>
        <begin position="12"/>
        <end position="32"/>
    </location>
</feature>
<keyword evidence="1" id="KW-0812">Transmembrane</keyword>
<organism evidence="2 3">
    <name type="scientific">Clostridium subterminale</name>
    <dbReference type="NCBI Taxonomy" id="1550"/>
    <lineage>
        <taxon>Bacteria</taxon>
        <taxon>Bacillati</taxon>
        <taxon>Bacillota</taxon>
        <taxon>Clostridia</taxon>
        <taxon>Eubacteriales</taxon>
        <taxon>Clostridiaceae</taxon>
        <taxon>Clostridium</taxon>
    </lineage>
</organism>
<evidence type="ECO:0000256" key="1">
    <source>
        <dbReference type="SAM" id="Phobius"/>
    </source>
</evidence>
<dbReference type="EMBL" id="BAAACI010000007">
    <property type="protein sequence ID" value="GAA0776098.1"/>
    <property type="molecule type" value="Genomic_DNA"/>
</dbReference>
<accession>A0ABN1KUS4</accession>
<sequence>MVNINQNVYKIIINISYIILLLFLLLLGYIAFKEFSKSAKQEGKQLGHKFFMNYYKFLGIVTMIFSISYIGKLIFEIFDYMSQ</sequence>
<proteinExistence type="predicted"/>
<dbReference type="Proteomes" id="UP001501047">
    <property type="component" value="Unassembled WGS sequence"/>
</dbReference>
<feature type="transmembrane region" description="Helical" evidence="1">
    <location>
        <begin position="53"/>
        <end position="75"/>
    </location>
</feature>
<protein>
    <submittedName>
        <fullName evidence="2">Uncharacterized protein</fullName>
    </submittedName>
</protein>
<keyword evidence="3" id="KW-1185">Reference proteome</keyword>
<reference evidence="2 3" key="1">
    <citation type="journal article" date="2019" name="Int. J. Syst. Evol. Microbiol.">
        <title>The Global Catalogue of Microorganisms (GCM) 10K type strain sequencing project: providing services to taxonomists for standard genome sequencing and annotation.</title>
        <authorList>
            <consortium name="The Broad Institute Genomics Platform"/>
            <consortium name="The Broad Institute Genome Sequencing Center for Infectious Disease"/>
            <person name="Wu L."/>
            <person name="Ma J."/>
        </authorList>
    </citation>
    <scope>NUCLEOTIDE SEQUENCE [LARGE SCALE GENOMIC DNA]</scope>
    <source>
        <strain evidence="2 3">JCM 1417</strain>
    </source>
</reference>
<evidence type="ECO:0000313" key="3">
    <source>
        <dbReference type="Proteomes" id="UP001501047"/>
    </source>
</evidence>
<keyword evidence="1" id="KW-1133">Transmembrane helix</keyword>
<evidence type="ECO:0000313" key="2">
    <source>
        <dbReference type="EMBL" id="GAA0776098.1"/>
    </source>
</evidence>
<name>A0ABN1KUS4_CLOSU</name>
<gene>
    <name evidence="2" type="ORF">GCM10008908_28880</name>
</gene>